<protein>
    <submittedName>
        <fullName evidence="1">Uncharacterized protein</fullName>
    </submittedName>
</protein>
<sequence length="267" mass="31098">MYKRHACHLLRAQSHLGVVAMFICLCELNTTEDLYRAMARGSGAEASFFEIGQSLARMLDGRNCEEALYPCAQKKCRMMRAIKDSLSWSEEKKHFFLKACTQRAKTTLIYRIIKYLTRSGNPIHQGYIEYRAMKPLEIWSAQKKLKDLSMCADGLQGVEMPEALKSLSVSANTIWNELLEKKQATPRGRVFLLSKKEKRAKKRAKTSSFQAYLEKDTMQMYEAINARYYMFLNKENSTPFEFLNTLKDTYQTENKQSCFYNFRVKKK</sequence>
<dbReference type="Proteomes" id="UP000005622">
    <property type="component" value="Unassembled WGS sequence"/>
</dbReference>
<reference evidence="1" key="1">
    <citation type="submission" date="2011-03" db="EMBL/GenBank/DDBJ databases">
        <title>The Genome Sequence of Nematocida sp1 strain ERTm2.</title>
        <authorList>
            <consortium name="The Broad Institute Genome Sequencing Platform"/>
            <consortium name="The Broad Institute Genome Sequencing Center for Infectious Disease"/>
            <person name="Cuomo C."/>
            <person name="Troemel E."/>
            <person name="Young S.K."/>
            <person name="Zeng Q."/>
            <person name="Gargeya S."/>
            <person name="Fitzgerald M."/>
            <person name="Haas B."/>
            <person name="Abouelleil A."/>
            <person name="Alvarado L."/>
            <person name="Arachchi H.M."/>
            <person name="Berlin A."/>
            <person name="Brown A."/>
            <person name="Chapman S.B."/>
            <person name="Chen Z."/>
            <person name="Dunbar C."/>
            <person name="Freedman E."/>
            <person name="Gearin G."/>
            <person name="Gellesch M."/>
            <person name="Goldberg J."/>
            <person name="Griggs A."/>
            <person name="Gujja S."/>
            <person name="Heilman E.R."/>
            <person name="Heiman D."/>
            <person name="Howarth C."/>
            <person name="Larson L."/>
            <person name="Lui A."/>
            <person name="MacDonald P.J.P."/>
            <person name="Mehta T."/>
            <person name="Montmayeur A."/>
            <person name="Murphy C."/>
            <person name="Neiman D."/>
            <person name="Pearson M."/>
            <person name="Priest M."/>
            <person name="Roberts A."/>
            <person name="Saif S."/>
            <person name="Shea T."/>
            <person name="Shenoy N."/>
            <person name="Sisk P."/>
            <person name="Stolte C."/>
            <person name="Sykes S."/>
            <person name="White J."/>
            <person name="Yandava C."/>
            <person name="Wortman J."/>
            <person name="Nusbaum C."/>
            <person name="Birren B."/>
        </authorList>
    </citation>
    <scope>NUCLEOTIDE SEQUENCE</scope>
    <source>
        <strain evidence="1">ERTm2</strain>
    </source>
</reference>
<dbReference type="EMBL" id="JH604635">
    <property type="protein sequence ID" value="EHY65462.1"/>
    <property type="molecule type" value="Genomic_DNA"/>
</dbReference>
<proteinExistence type="predicted"/>
<gene>
    <name evidence="1" type="ORF">NERG_01069</name>
</gene>
<accession>H8ZCS2</accession>
<dbReference type="HOGENOM" id="CLU_1042404_0_0_1"/>
<dbReference type="AlphaFoldDB" id="H8ZCS2"/>
<organism evidence="1">
    <name type="scientific">Nematocida ausubeli (strain ATCC PRA-371 / ERTm2)</name>
    <name type="common">Nematode killer fungus</name>
    <dbReference type="NCBI Taxonomy" id="1913371"/>
    <lineage>
        <taxon>Eukaryota</taxon>
        <taxon>Fungi</taxon>
        <taxon>Fungi incertae sedis</taxon>
        <taxon>Microsporidia</taxon>
        <taxon>Nematocida</taxon>
    </lineage>
</organism>
<name>H8ZCS2_NEMA1</name>
<evidence type="ECO:0000313" key="1">
    <source>
        <dbReference type="EMBL" id="EHY65462.1"/>
    </source>
</evidence>